<accession>A0A8X7BZA2</accession>
<dbReference type="AlphaFoldDB" id="A0A8X7BZA2"/>
<name>A0A8X7BZA2_9ARAC</name>
<keyword evidence="3" id="KW-1185">Reference proteome</keyword>
<evidence type="ECO:0000313" key="3">
    <source>
        <dbReference type="Proteomes" id="UP000886998"/>
    </source>
</evidence>
<evidence type="ECO:0000313" key="2">
    <source>
        <dbReference type="EMBL" id="GFY47299.1"/>
    </source>
</evidence>
<gene>
    <name evidence="2" type="ORF">TNIN_27461</name>
</gene>
<dbReference type="OrthoDB" id="10601852at2759"/>
<dbReference type="EMBL" id="BMAV01005869">
    <property type="protein sequence ID" value="GFY47299.1"/>
    <property type="molecule type" value="Genomic_DNA"/>
</dbReference>
<proteinExistence type="predicted"/>
<reference evidence="2" key="1">
    <citation type="submission" date="2020-08" db="EMBL/GenBank/DDBJ databases">
        <title>Multicomponent nature underlies the extraordinary mechanical properties of spider dragline silk.</title>
        <authorList>
            <person name="Kono N."/>
            <person name="Nakamura H."/>
            <person name="Mori M."/>
            <person name="Yoshida Y."/>
            <person name="Ohtoshi R."/>
            <person name="Malay A.D."/>
            <person name="Moran D.A.P."/>
            <person name="Tomita M."/>
            <person name="Numata K."/>
            <person name="Arakawa K."/>
        </authorList>
    </citation>
    <scope>NUCLEOTIDE SEQUENCE</scope>
</reference>
<feature type="compositionally biased region" description="Basic residues" evidence="1">
    <location>
        <begin position="1"/>
        <end position="19"/>
    </location>
</feature>
<comment type="caution">
    <text evidence="2">The sequence shown here is derived from an EMBL/GenBank/DDBJ whole genome shotgun (WGS) entry which is preliminary data.</text>
</comment>
<evidence type="ECO:0000256" key="1">
    <source>
        <dbReference type="SAM" id="MobiDB-lite"/>
    </source>
</evidence>
<feature type="region of interest" description="Disordered" evidence="1">
    <location>
        <begin position="1"/>
        <end position="26"/>
    </location>
</feature>
<sequence length="112" mass="12564">MESGRSVRKIQKGYKKKSQRQPVNSPKWRHRVPIGIVACLFSKFPRTPSPFFWETQKRGGMPNTLGGLQIPVTKNEIPALLPLAFPGVVVVAWRKLEVLWLLLCASPRASAS</sequence>
<dbReference type="Proteomes" id="UP000886998">
    <property type="component" value="Unassembled WGS sequence"/>
</dbReference>
<organism evidence="2 3">
    <name type="scientific">Trichonephila inaurata madagascariensis</name>
    <dbReference type="NCBI Taxonomy" id="2747483"/>
    <lineage>
        <taxon>Eukaryota</taxon>
        <taxon>Metazoa</taxon>
        <taxon>Ecdysozoa</taxon>
        <taxon>Arthropoda</taxon>
        <taxon>Chelicerata</taxon>
        <taxon>Arachnida</taxon>
        <taxon>Araneae</taxon>
        <taxon>Araneomorphae</taxon>
        <taxon>Entelegynae</taxon>
        <taxon>Araneoidea</taxon>
        <taxon>Nephilidae</taxon>
        <taxon>Trichonephila</taxon>
        <taxon>Trichonephila inaurata</taxon>
    </lineage>
</organism>
<protein>
    <submittedName>
        <fullName evidence="2">Uncharacterized protein</fullName>
    </submittedName>
</protein>